<name>A0AA47KKK3_9GAMM</name>
<dbReference type="InterPro" id="IPR029787">
    <property type="entry name" value="Nucleotide_cyclase"/>
</dbReference>
<dbReference type="GO" id="GO:0043709">
    <property type="term" value="P:cell adhesion involved in single-species biofilm formation"/>
    <property type="evidence" value="ECO:0007669"/>
    <property type="project" value="TreeGrafter"/>
</dbReference>
<accession>A0AA47KKK3</accession>
<evidence type="ECO:0000313" key="4">
    <source>
        <dbReference type="EMBL" id="WBA08621.1"/>
    </source>
</evidence>
<dbReference type="InterPro" id="IPR043128">
    <property type="entry name" value="Rev_trsase/Diguanyl_cyclase"/>
</dbReference>
<evidence type="ECO:0000256" key="1">
    <source>
        <dbReference type="ARBA" id="ARBA00001946"/>
    </source>
</evidence>
<protein>
    <recommendedName>
        <fullName evidence="2">diguanylate cyclase</fullName>
        <ecNumber evidence="2">2.7.7.65</ecNumber>
    </recommendedName>
</protein>
<dbReference type="RefSeq" id="WP_269579028.1">
    <property type="nucleotide sequence ID" value="NZ_CP114588.1"/>
</dbReference>
<comment type="cofactor">
    <cofactor evidence="1">
        <name>Mg(2+)</name>
        <dbReference type="ChEBI" id="CHEBI:18420"/>
    </cofactor>
</comment>
<gene>
    <name evidence="4" type="ORF">N8M53_12715</name>
</gene>
<dbReference type="Pfam" id="PF00990">
    <property type="entry name" value="GGDEF"/>
    <property type="match status" value="1"/>
</dbReference>
<sequence>MSDDKFQQSTSFLKKAVPLMMKYKVPTTPTNYALWYTYVANTDAKLNADVDATVDEHGTCSPLQSDMLYQKHMADKHSRDINALKQSLESMMTEMSHSMSDTIQDTDAFHSVLDNTFEQLSRVENEGLSIDETIAVVRNVVKDSQALTQSTRYFKHQLSDAQQEIAQLKQNLAEMTEQATHDGLTGLLNRAAFERELTAYIDSPQTWPFCLILIDLDHFKHLNDTYGHVLGDIALKQVAKRILDYCRDGVQAFRYGGEEFALLVPQKRLSTAKRTAETLRAAIDRMVIKDRRRGRTLDSITVSIGVAEYDEEKTESSADLIYRADQHLYQAKNLGRNRVMPIN</sequence>
<dbReference type="SMART" id="SM00267">
    <property type="entry name" value="GGDEF"/>
    <property type="match status" value="1"/>
</dbReference>
<dbReference type="NCBIfam" id="TIGR00254">
    <property type="entry name" value="GGDEF"/>
    <property type="match status" value="1"/>
</dbReference>
<evidence type="ECO:0000313" key="5">
    <source>
        <dbReference type="Proteomes" id="UP001164748"/>
    </source>
</evidence>
<dbReference type="PANTHER" id="PTHR45138:SF2">
    <property type="entry name" value="DIGUANYLATE CYCLASE VDCA"/>
    <property type="match status" value="1"/>
</dbReference>
<dbReference type="SUPFAM" id="SSF55073">
    <property type="entry name" value="Nucleotide cyclase"/>
    <property type="match status" value="1"/>
</dbReference>
<dbReference type="EC" id="2.7.7.65" evidence="2"/>
<dbReference type="FunFam" id="3.30.70.270:FF:000001">
    <property type="entry name" value="Diguanylate cyclase domain protein"/>
    <property type="match status" value="1"/>
</dbReference>
<evidence type="ECO:0000256" key="2">
    <source>
        <dbReference type="ARBA" id="ARBA00012528"/>
    </source>
</evidence>
<dbReference type="PROSITE" id="PS50887">
    <property type="entry name" value="GGDEF"/>
    <property type="match status" value="1"/>
</dbReference>
<dbReference type="InterPro" id="IPR050469">
    <property type="entry name" value="Diguanylate_Cyclase"/>
</dbReference>
<reference evidence="4" key="1">
    <citation type="submission" date="2022-09" db="EMBL/GenBank/DDBJ databases">
        <authorList>
            <person name="Li Z.-J."/>
        </authorList>
    </citation>
    <scope>NUCLEOTIDE SEQUENCE</scope>
    <source>
        <strain evidence="4">TGB11</strain>
    </source>
</reference>
<dbReference type="CDD" id="cd01949">
    <property type="entry name" value="GGDEF"/>
    <property type="match status" value="1"/>
</dbReference>
<dbReference type="GO" id="GO:0052621">
    <property type="term" value="F:diguanylate cyclase activity"/>
    <property type="evidence" value="ECO:0007669"/>
    <property type="project" value="UniProtKB-EC"/>
</dbReference>
<dbReference type="Gene3D" id="3.30.70.270">
    <property type="match status" value="1"/>
</dbReference>
<dbReference type="InterPro" id="IPR000160">
    <property type="entry name" value="GGDEF_dom"/>
</dbReference>
<dbReference type="PANTHER" id="PTHR45138">
    <property type="entry name" value="REGULATORY COMPONENTS OF SENSORY TRANSDUCTION SYSTEM"/>
    <property type="match status" value="1"/>
</dbReference>
<dbReference type="GO" id="GO:1902201">
    <property type="term" value="P:negative regulation of bacterial-type flagellum-dependent cell motility"/>
    <property type="evidence" value="ECO:0007669"/>
    <property type="project" value="TreeGrafter"/>
</dbReference>
<dbReference type="Proteomes" id="UP001164748">
    <property type="component" value="Chromosome"/>
</dbReference>
<evidence type="ECO:0000259" key="3">
    <source>
        <dbReference type="PROSITE" id="PS50887"/>
    </source>
</evidence>
<dbReference type="AlphaFoldDB" id="A0AA47KKK3"/>
<organism evidence="4 5">
    <name type="scientific">Salinivibrio kushneri</name>
    <dbReference type="NCBI Taxonomy" id="1908198"/>
    <lineage>
        <taxon>Bacteria</taxon>
        <taxon>Pseudomonadati</taxon>
        <taxon>Pseudomonadota</taxon>
        <taxon>Gammaproteobacteria</taxon>
        <taxon>Vibrionales</taxon>
        <taxon>Vibrionaceae</taxon>
        <taxon>Salinivibrio</taxon>
    </lineage>
</organism>
<dbReference type="GO" id="GO:0005886">
    <property type="term" value="C:plasma membrane"/>
    <property type="evidence" value="ECO:0007669"/>
    <property type="project" value="TreeGrafter"/>
</dbReference>
<dbReference type="EMBL" id="CP114588">
    <property type="protein sequence ID" value="WBA08621.1"/>
    <property type="molecule type" value="Genomic_DNA"/>
</dbReference>
<feature type="domain" description="GGDEF" evidence="3">
    <location>
        <begin position="207"/>
        <end position="343"/>
    </location>
</feature>
<proteinExistence type="predicted"/>